<keyword evidence="11" id="KW-1185">Reference proteome</keyword>
<keyword evidence="4" id="KW-0479">Metal-binding</keyword>
<dbReference type="PANTHER" id="PTHR34128">
    <property type="entry name" value="CYTOCHROME C-TYPE BIOGENESIS PROTEIN CCME HOMOLOG, MITOCHONDRIAL"/>
    <property type="match status" value="1"/>
</dbReference>
<dbReference type="Pfam" id="PF03100">
    <property type="entry name" value="CcmE"/>
    <property type="match status" value="1"/>
</dbReference>
<comment type="subcellular location">
    <subcellularLocation>
        <location evidence="1">Membrane</location>
    </subcellularLocation>
</comment>
<evidence type="ECO:0000256" key="4">
    <source>
        <dbReference type="ARBA" id="ARBA00022723"/>
    </source>
</evidence>
<keyword evidence="8" id="KW-0408">Iron</keyword>
<dbReference type="PANTHER" id="PTHR34128:SF2">
    <property type="entry name" value="CYTOCHROME C-TYPE BIOGENESIS PROTEIN CCME HOMOLOG, MITOCHONDRIAL"/>
    <property type="match status" value="1"/>
</dbReference>
<evidence type="ECO:0000256" key="8">
    <source>
        <dbReference type="ARBA" id="ARBA00023004"/>
    </source>
</evidence>
<evidence type="ECO:0000256" key="7">
    <source>
        <dbReference type="ARBA" id="ARBA00022989"/>
    </source>
</evidence>
<evidence type="ECO:0000256" key="6">
    <source>
        <dbReference type="ARBA" id="ARBA00022968"/>
    </source>
</evidence>
<evidence type="ECO:0000256" key="3">
    <source>
        <dbReference type="ARBA" id="ARBA00022692"/>
    </source>
</evidence>
<sequence>MRKAVALVPAGLIAGALVWVVAAGAGDNLVYYQTPGELHAGPSTARVRVGGQVVPRSIVQDGTAIRFLLRDSGAQVAVVYTGTTPATFKDGQGAIVEGSYGPDGVVRADTLLVKHGNRYTPPPDTRS</sequence>
<keyword evidence="5" id="KW-0201">Cytochrome c-type biogenesis</keyword>
<evidence type="ECO:0000256" key="2">
    <source>
        <dbReference type="ARBA" id="ARBA00022617"/>
    </source>
</evidence>
<evidence type="ECO:0000313" key="11">
    <source>
        <dbReference type="Proteomes" id="UP001597483"/>
    </source>
</evidence>
<proteinExistence type="predicted"/>
<evidence type="ECO:0000313" key="10">
    <source>
        <dbReference type="EMBL" id="MFD2472388.1"/>
    </source>
</evidence>
<evidence type="ECO:0000256" key="5">
    <source>
        <dbReference type="ARBA" id="ARBA00022748"/>
    </source>
</evidence>
<accession>A0ABW5HGX2</accession>
<name>A0ABW5HGX2_9PSEU</name>
<dbReference type="InterPro" id="IPR012340">
    <property type="entry name" value="NA-bd_OB-fold"/>
</dbReference>
<organism evidence="10 11">
    <name type="scientific">Amycolatopsis silviterrae</name>
    <dbReference type="NCBI Taxonomy" id="1656914"/>
    <lineage>
        <taxon>Bacteria</taxon>
        <taxon>Bacillati</taxon>
        <taxon>Actinomycetota</taxon>
        <taxon>Actinomycetes</taxon>
        <taxon>Pseudonocardiales</taxon>
        <taxon>Pseudonocardiaceae</taxon>
        <taxon>Amycolatopsis</taxon>
    </lineage>
</organism>
<dbReference type="EMBL" id="JBHUKS010000026">
    <property type="protein sequence ID" value="MFD2472388.1"/>
    <property type="molecule type" value="Genomic_DNA"/>
</dbReference>
<reference evidence="11" key="1">
    <citation type="journal article" date="2019" name="Int. J. Syst. Evol. Microbiol.">
        <title>The Global Catalogue of Microorganisms (GCM) 10K type strain sequencing project: providing services to taxonomists for standard genome sequencing and annotation.</title>
        <authorList>
            <consortium name="The Broad Institute Genomics Platform"/>
            <consortium name="The Broad Institute Genome Sequencing Center for Infectious Disease"/>
            <person name="Wu L."/>
            <person name="Ma J."/>
        </authorList>
    </citation>
    <scope>NUCLEOTIDE SEQUENCE [LARGE SCALE GENOMIC DNA]</scope>
    <source>
        <strain evidence="11">CGMCC 4.7641</strain>
    </source>
</reference>
<protein>
    <submittedName>
        <fullName evidence="10">Cytochrome c maturation protein CcmE</fullName>
    </submittedName>
</protein>
<dbReference type="Gene3D" id="2.40.50.140">
    <property type="entry name" value="Nucleic acid-binding proteins"/>
    <property type="match status" value="1"/>
</dbReference>
<dbReference type="RefSeq" id="WP_378310026.1">
    <property type="nucleotide sequence ID" value="NZ_JBHUKS010000026.1"/>
</dbReference>
<evidence type="ECO:0000256" key="9">
    <source>
        <dbReference type="ARBA" id="ARBA00023136"/>
    </source>
</evidence>
<gene>
    <name evidence="10" type="ORF">ACFSVL_33680</name>
</gene>
<keyword evidence="3" id="KW-0812">Transmembrane</keyword>
<dbReference type="Proteomes" id="UP001597483">
    <property type="component" value="Unassembled WGS sequence"/>
</dbReference>
<keyword evidence="6" id="KW-0735">Signal-anchor</keyword>
<dbReference type="SUPFAM" id="SSF82093">
    <property type="entry name" value="Heme chaperone CcmE"/>
    <property type="match status" value="1"/>
</dbReference>
<evidence type="ECO:0000256" key="1">
    <source>
        <dbReference type="ARBA" id="ARBA00004370"/>
    </source>
</evidence>
<dbReference type="InterPro" id="IPR004329">
    <property type="entry name" value="CcmE"/>
</dbReference>
<keyword evidence="7" id="KW-1133">Transmembrane helix</keyword>
<comment type="caution">
    <text evidence="10">The sequence shown here is derived from an EMBL/GenBank/DDBJ whole genome shotgun (WGS) entry which is preliminary data.</text>
</comment>
<keyword evidence="2" id="KW-0349">Heme</keyword>
<keyword evidence="9" id="KW-0472">Membrane</keyword>
<dbReference type="InterPro" id="IPR036127">
    <property type="entry name" value="CcmE-like_sf"/>
</dbReference>